<evidence type="ECO:0000313" key="1">
    <source>
        <dbReference type="EMBL" id="KAI7746777.1"/>
    </source>
</evidence>
<dbReference type="AlphaFoldDB" id="A0AAD5CRW4"/>
<keyword evidence="2" id="KW-1185">Reference proteome</keyword>
<dbReference type="EMBL" id="JAMZMK010006896">
    <property type="protein sequence ID" value="KAI7746777.1"/>
    <property type="molecule type" value="Genomic_DNA"/>
</dbReference>
<proteinExistence type="predicted"/>
<accession>A0AAD5CRW4</accession>
<protein>
    <submittedName>
        <fullName evidence="1">Uncharacterized protein</fullName>
    </submittedName>
</protein>
<reference evidence="1" key="1">
    <citation type="submission" date="2022-06" db="EMBL/GenBank/DDBJ databases">
        <title>Uncovering the hologenomic basis of an extraordinary plant invasion.</title>
        <authorList>
            <person name="Bieker V.C."/>
            <person name="Martin M.D."/>
            <person name="Gilbert T."/>
            <person name="Hodgins K."/>
            <person name="Battlay P."/>
            <person name="Petersen B."/>
            <person name="Wilson J."/>
        </authorList>
    </citation>
    <scope>NUCLEOTIDE SEQUENCE</scope>
    <source>
        <strain evidence="1">AA19_3_7</strain>
        <tissue evidence="1">Leaf</tissue>
    </source>
</reference>
<organism evidence="1 2">
    <name type="scientific">Ambrosia artemisiifolia</name>
    <name type="common">Common ragweed</name>
    <dbReference type="NCBI Taxonomy" id="4212"/>
    <lineage>
        <taxon>Eukaryota</taxon>
        <taxon>Viridiplantae</taxon>
        <taxon>Streptophyta</taxon>
        <taxon>Embryophyta</taxon>
        <taxon>Tracheophyta</taxon>
        <taxon>Spermatophyta</taxon>
        <taxon>Magnoliopsida</taxon>
        <taxon>eudicotyledons</taxon>
        <taxon>Gunneridae</taxon>
        <taxon>Pentapetalae</taxon>
        <taxon>asterids</taxon>
        <taxon>campanulids</taxon>
        <taxon>Asterales</taxon>
        <taxon>Asteraceae</taxon>
        <taxon>Asteroideae</taxon>
        <taxon>Heliantheae alliance</taxon>
        <taxon>Heliantheae</taxon>
        <taxon>Ambrosia</taxon>
    </lineage>
</organism>
<evidence type="ECO:0000313" key="2">
    <source>
        <dbReference type="Proteomes" id="UP001206925"/>
    </source>
</evidence>
<gene>
    <name evidence="1" type="ORF">M8C21_029601</name>
</gene>
<dbReference type="Proteomes" id="UP001206925">
    <property type="component" value="Unassembled WGS sequence"/>
</dbReference>
<comment type="caution">
    <text evidence="1">The sequence shown here is derived from an EMBL/GenBank/DDBJ whole genome shotgun (WGS) entry which is preliminary data.</text>
</comment>
<dbReference type="PANTHER" id="PTHR33644">
    <property type="entry name" value="U-BOX DOMAIN-CONTAINING PROTEIN 62-RELATED"/>
    <property type="match status" value="1"/>
</dbReference>
<name>A0AAD5CRW4_AMBAR</name>
<sequence>MAGNGLSNPNLGRVKLTDLIASEGVPSDTYKLSVSTLLQSLAQYSAAIVQFLPNDAALLRCCLESARPYFNQKPSHPSADVIHINDSREWCKTSGYSADPQMWQESYDYRPGMTPTELNNDVESPLLDWLIYLSYLEKHDVVVVLICTCAFLLRQLDHVARSRCCE</sequence>
<dbReference type="PANTHER" id="PTHR33644:SF2">
    <property type="entry name" value="2-OXOGLUTARATE (2OG) AND FE(II)-DEPENDENT OXYGENASE SUPERFAMILY PROTEIN"/>
    <property type="match status" value="1"/>
</dbReference>